<dbReference type="OrthoDB" id="129443at2759"/>
<evidence type="ECO:0000313" key="2">
    <source>
        <dbReference type="Proteomes" id="UP000688947"/>
    </source>
</evidence>
<sequence>MDAPRVWFSVCNECNSSIEQRRVPKFSIANGFFIGTLEKKIKGPHTVRFTTQLVSIVALNRVMRGGRHRCIISYCIAFDSSPGPPILLLPRSIEYVASFRVVLVGEFTPSPSSKVRKMHRIRNLKTVEDNTGGFEQGMNKEQQNVCGGTNASCVMSEKDESYVMERRIGLSECSAPAMAQTHPVTTNSEDQCERHFEVRRSDKLANDPTGDIFARMFPHLFFFWAWPPRGAPRSFRIPT</sequence>
<proteinExistence type="predicted"/>
<protein>
    <submittedName>
        <fullName evidence="1">Uncharacterized protein</fullName>
    </submittedName>
</protein>
<accession>A0A8T1UCK0</accession>
<dbReference type="AlphaFoldDB" id="A0A8T1UCK0"/>
<organism evidence="1 2">
    <name type="scientific">Phytophthora cactorum</name>
    <dbReference type="NCBI Taxonomy" id="29920"/>
    <lineage>
        <taxon>Eukaryota</taxon>
        <taxon>Sar</taxon>
        <taxon>Stramenopiles</taxon>
        <taxon>Oomycota</taxon>
        <taxon>Peronosporomycetes</taxon>
        <taxon>Peronosporales</taxon>
        <taxon>Peronosporaceae</taxon>
        <taxon>Phytophthora</taxon>
    </lineage>
</organism>
<comment type="caution">
    <text evidence="1">The sequence shown here is derived from an EMBL/GenBank/DDBJ whole genome shotgun (WGS) entry which is preliminary data.</text>
</comment>
<dbReference type="EMBL" id="JAENGZ010000398">
    <property type="protein sequence ID" value="KAG6960177.1"/>
    <property type="molecule type" value="Genomic_DNA"/>
</dbReference>
<evidence type="ECO:0000313" key="1">
    <source>
        <dbReference type="EMBL" id="KAG6960177.1"/>
    </source>
</evidence>
<dbReference type="VEuPathDB" id="FungiDB:PC110_g21307"/>
<gene>
    <name evidence="1" type="ORF">JG687_00008372</name>
</gene>
<dbReference type="Proteomes" id="UP000688947">
    <property type="component" value="Unassembled WGS sequence"/>
</dbReference>
<name>A0A8T1UCK0_9STRA</name>
<reference evidence="1" key="1">
    <citation type="submission" date="2021-01" db="EMBL/GenBank/DDBJ databases">
        <title>Phytophthora aleatoria, a newly-described species from Pinus radiata is distinct from Phytophthora cactorum isolates based on comparative genomics.</title>
        <authorList>
            <person name="Mcdougal R."/>
            <person name="Panda P."/>
            <person name="Williams N."/>
            <person name="Studholme D.J."/>
        </authorList>
    </citation>
    <scope>NUCLEOTIDE SEQUENCE</scope>
    <source>
        <strain evidence="1">NZFS 3830</strain>
    </source>
</reference>